<dbReference type="AlphaFoldDB" id="A0AA37PDG0"/>
<dbReference type="Pfam" id="PF00063">
    <property type="entry name" value="Myosin_head"/>
    <property type="match status" value="1"/>
</dbReference>
<comment type="caution">
    <text evidence="6">Lacks conserved residue(s) required for the propagation of feature annotation.</text>
</comment>
<sequence>MSENYDVGTRAWQPDTTEGWVASEVINKTEDGSKVKLVFKLDNGEEKTIEVTAEALQKGDSSLPPLMNPTMLEASDDLTNLSHLNEPAVLQAIRLRYAQKEIYTYSGIVLIAANPFARVDSLYVPGMVQVYAGKQRATQAPHLFAIAEEAFIDMVRSGKNQTVVVSGESGAGKTVSAKYIMRYFATRESPDNPGTRSKKGAESMSETEEQILATNPIMEAFGNAKTTRNDNSSRFGKYIEIMFDDKTNIIGAKIRTYLLERSRLVFQPLKERNYHIFYQLVAGASDKERQDLHLLPIEEFEYLNQGNCPTIDGVDDKAEFEATKGSLRTIGVNDDYQAEIFKLLSGLLHLGNIKIGASRNDSVLASTEPSLELASSILGVNGPEFAKWIVKKQLVTRGEKITSNLTQAQAIVVRDSVAKFIYSSLFDWLVEIINRSLATEEVLNRVTSFIGVLDIYGFEHFAKNSFEQFCINYANEKLQQEFNQHVFKLEQEEYLREKIDWTFIEFSDNQPAIDLIEGKLGILSLLDEESRLPMGSDEQFVTKLHHNYGSDKHKFYKKPRFGKSAFTVCHYAVDVTYESEGFIEKNRDTVPDEHMAVLRASTNKFLRDVLDAASAVREKDVASATSSSVKPAAGRKIGVAVNRKPTLGAFSVLR</sequence>
<dbReference type="GO" id="GO:0016020">
    <property type="term" value="C:membrane"/>
    <property type="evidence" value="ECO:0007669"/>
    <property type="project" value="TreeGrafter"/>
</dbReference>
<dbReference type="GO" id="GO:0051015">
    <property type="term" value="F:actin filament binding"/>
    <property type="evidence" value="ECO:0007669"/>
    <property type="project" value="TreeGrafter"/>
</dbReference>
<feature type="binding site" evidence="6">
    <location>
        <begin position="167"/>
        <end position="174"/>
    </location>
    <ligand>
        <name>ATP</name>
        <dbReference type="ChEBI" id="CHEBI:30616"/>
    </ligand>
</feature>
<dbReference type="PRINTS" id="PR00193">
    <property type="entry name" value="MYOSINHEAVY"/>
</dbReference>
<evidence type="ECO:0000259" key="9">
    <source>
        <dbReference type="PROSITE" id="PS51844"/>
    </source>
</evidence>
<feature type="domain" description="Myosin N-terminal SH3-like" evidence="9">
    <location>
        <begin position="6"/>
        <end position="61"/>
    </location>
</feature>
<dbReference type="FunFam" id="1.10.10.820:FF:000001">
    <property type="entry name" value="Myosin heavy chain"/>
    <property type="match status" value="1"/>
</dbReference>
<dbReference type="EMBL" id="BQXU01000035">
    <property type="protein sequence ID" value="GKT50256.1"/>
    <property type="molecule type" value="Genomic_DNA"/>
</dbReference>
<dbReference type="PANTHER" id="PTHR13140:SF706">
    <property type="entry name" value="DILUTE CLASS UNCONVENTIONAL MYOSIN, ISOFORM C"/>
    <property type="match status" value="1"/>
</dbReference>
<dbReference type="GO" id="GO:0005524">
    <property type="term" value="F:ATP binding"/>
    <property type="evidence" value="ECO:0007669"/>
    <property type="project" value="UniProtKB-UniRule"/>
</dbReference>
<evidence type="ECO:0000256" key="7">
    <source>
        <dbReference type="SAM" id="MobiDB-lite"/>
    </source>
</evidence>
<evidence type="ECO:0000256" key="3">
    <source>
        <dbReference type="ARBA" id="ARBA00023123"/>
    </source>
</evidence>
<keyword evidence="5 6" id="KW-0009">Actin-binding</keyword>
<evidence type="ECO:0000313" key="10">
    <source>
        <dbReference type="EMBL" id="GKT50256.1"/>
    </source>
</evidence>
<protein>
    <submittedName>
        <fullName evidence="10">Myosin-2</fullName>
    </submittedName>
</protein>
<feature type="region of interest" description="Disordered" evidence="7">
    <location>
        <begin position="187"/>
        <end position="207"/>
    </location>
</feature>
<dbReference type="SUPFAM" id="SSF52540">
    <property type="entry name" value="P-loop containing nucleoside triphosphate hydrolases"/>
    <property type="match status" value="1"/>
</dbReference>
<gene>
    <name evidence="10" type="ORF">ColSpa_10436</name>
</gene>
<dbReference type="Gene3D" id="1.20.58.530">
    <property type="match status" value="1"/>
</dbReference>
<dbReference type="GO" id="GO:0007015">
    <property type="term" value="P:actin filament organization"/>
    <property type="evidence" value="ECO:0007669"/>
    <property type="project" value="TreeGrafter"/>
</dbReference>
<evidence type="ECO:0000256" key="2">
    <source>
        <dbReference type="ARBA" id="ARBA00022840"/>
    </source>
</evidence>
<name>A0AA37PDG0_9PEZI</name>
<evidence type="ECO:0000256" key="5">
    <source>
        <dbReference type="ARBA" id="ARBA00023203"/>
    </source>
</evidence>
<keyword evidence="3 6" id="KW-0518">Myosin</keyword>
<dbReference type="InterPro" id="IPR004009">
    <property type="entry name" value="SH3_Myosin"/>
</dbReference>
<dbReference type="Gene3D" id="1.10.10.820">
    <property type="match status" value="1"/>
</dbReference>
<dbReference type="InterPro" id="IPR001609">
    <property type="entry name" value="Myosin_head_motor_dom-like"/>
</dbReference>
<dbReference type="PROSITE" id="PS51844">
    <property type="entry name" value="SH3_LIKE"/>
    <property type="match status" value="1"/>
</dbReference>
<accession>A0AA37PDG0</accession>
<feature type="domain" description="Myosin motor" evidence="8">
    <location>
        <begin position="73"/>
        <end position="654"/>
    </location>
</feature>
<dbReference type="PROSITE" id="PS51456">
    <property type="entry name" value="MYOSIN_MOTOR"/>
    <property type="match status" value="1"/>
</dbReference>
<dbReference type="PANTHER" id="PTHR13140">
    <property type="entry name" value="MYOSIN"/>
    <property type="match status" value="1"/>
</dbReference>
<evidence type="ECO:0000256" key="6">
    <source>
        <dbReference type="PROSITE-ProRule" id="PRU00782"/>
    </source>
</evidence>
<evidence type="ECO:0000313" key="11">
    <source>
        <dbReference type="Proteomes" id="UP001055115"/>
    </source>
</evidence>
<evidence type="ECO:0000256" key="4">
    <source>
        <dbReference type="ARBA" id="ARBA00023175"/>
    </source>
</evidence>
<comment type="similarity">
    <text evidence="6">Belongs to the TRAFAC class myosin-kinesin ATPase superfamily. Myosin family.</text>
</comment>
<reference evidence="10 11" key="1">
    <citation type="submission" date="2022-03" db="EMBL/GenBank/DDBJ databases">
        <title>Genome data of Colletotrichum spp.</title>
        <authorList>
            <person name="Utami Y.D."/>
            <person name="Hiruma K."/>
        </authorList>
    </citation>
    <scope>NUCLEOTIDE SEQUENCE [LARGE SCALE GENOMIC DNA]</scope>
    <source>
        <strain evidence="10 11">MAFF 239500</strain>
    </source>
</reference>
<evidence type="ECO:0000256" key="1">
    <source>
        <dbReference type="ARBA" id="ARBA00022741"/>
    </source>
</evidence>
<keyword evidence="4 6" id="KW-0505">Motor protein</keyword>
<keyword evidence="11" id="KW-1185">Reference proteome</keyword>
<dbReference type="SUPFAM" id="SSF50084">
    <property type="entry name" value="Myosin S1 fragment, N-terminal domain"/>
    <property type="match status" value="1"/>
</dbReference>
<proteinExistence type="inferred from homology"/>
<dbReference type="GO" id="GO:0016459">
    <property type="term" value="C:myosin complex"/>
    <property type="evidence" value="ECO:0007669"/>
    <property type="project" value="UniProtKB-KW"/>
</dbReference>
<dbReference type="GO" id="GO:0005737">
    <property type="term" value="C:cytoplasm"/>
    <property type="evidence" value="ECO:0007669"/>
    <property type="project" value="TreeGrafter"/>
</dbReference>
<dbReference type="Gene3D" id="3.40.850.10">
    <property type="entry name" value="Kinesin motor domain"/>
    <property type="match status" value="1"/>
</dbReference>
<dbReference type="GO" id="GO:0000146">
    <property type="term" value="F:microfilament motor activity"/>
    <property type="evidence" value="ECO:0007669"/>
    <property type="project" value="TreeGrafter"/>
</dbReference>
<dbReference type="RefSeq" id="XP_049132606.1">
    <property type="nucleotide sequence ID" value="XM_049276649.1"/>
</dbReference>
<dbReference type="InterPro" id="IPR036961">
    <property type="entry name" value="Kinesin_motor_dom_sf"/>
</dbReference>
<keyword evidence="1 6" id="KW-0547">Nucleotide-binding</keyword>
<dbReference type="Proteomes" id="UP001055115">
    <property type="component" value="Unassembled WGS sequence"/>
</dbReference>
<dbReference type="SMART" id="SM00242">
    <property type="entry name" value="MYSc"/>
    <property type="match status" value="1"/>
</dbReference>
<dbReference type="InterPro" id="IPR027417">
    <property type="entry name" value="P-loop_NTPase"/>
</dbReference>
<dbReference type="Gene3D" id="1.20.120.720">
    <property type="entry name" value="Myosin VI head, motor domain, U50 subdomain"/>
    <property type="match status" value="1"/>
</dbReference>
<keyword evidence="2 6" id="KW-0067">ATP-binding</keyword>
<dbReference type="GeneID" id="73331238"/>
<comment type="caution">
    <text evidence="10">The sequence shown here is derived from an EMBL/GenBank/DDBJ whole genome shotgun (WGS) entry which is preliminary data.</text>
</comment>
<organism evidence="10 11">
    <name type="scientific">Colletotrichum spaethianum</name>
    <dbReference type="NCBI Taxonomy" id="700344"/>
    <lineage>
        <taxon>Eukaryota</taxon>
        <taxon>Fungi</taxon>
        <taxon>Dikarya</taxon>
        <taxon>Ascomycota</taxon>
        <taxon>Pezizomycotina</taxon>
        <taxon>Sordariomycetes</taxon>
        <taxon>Hypocreomycetidae</taxon>
        <taxon>Glomerellales</taxon>
        <taxon>Glomerellaceae</taxon>
        <taxon>Colletotrichum</taxon>
        <taxon>Colletotrichum spaethianum species complex</taxon>
    </lineage>
</organism>
<evidence type="ECO:0000259" key="8">
    <source>
        <dbReference type="PROSITE" id="PS51456"/>
    </source>
</evidence>